<dbReference type="GO" id="GO:0005886">
    <property type="term" value="C:plasma membrane"/>
    <property type="evidence" value="ECO:0007669"/>
    <property type="project" value="TreeGrafter"/>
</dbReference>
<protein>
    <recommendedName>
        <fullName evidence="2">Pyrroline-5-carboxylate reductase catalytic N-terminal domain-containing protein</fullName>
    </recommendedName>
</protein>
<accession>A0A7S2SDN3</accession>
<dbReference type="InterPro" id="IPR036291">
    <property type="entry name" value="NAD(P)-bd_dom_sf"/>
</dbReference>
<evidence type="ECO:0000259" key="2">
    <source>
        <dbReference type="Pfam" id="PF03807"/>
    </source>
</evidence>
<gene>
    <name evidence="3" type="ORF">RMAR1173_LOCUS13561</name>
</gene>
<reference evidence="3" key="1">
    <citation type="submission" date="2021-01" db="EMBL/GenBank/DDBJ databases">
        <authorList>
            <person name="Corre E."/>
            <person name="Pelletier E."/>
            <person name="Niang G."/>
            <person name="Scheremetjew M."/>
            <person name="Finn R."/>
            <person name="Kale V."/>
            <person name="Holt S."/>
            <person name="Cochrane G."/>
            <person name="Meng A."/>
            <person name="Brown T."/>
            <person name="Cohen L."/>
        </authorList>
    </citation>
    <scope>NUCLEOTIDE SEQUENCE</scope>
    <source>
        <strain evidence="3">CCMP1243</strain>
    </source>
</reference>
<dbReference type="GO" id="GO:0008823">
    <property type="term" value="F:cupric reductase (NADH) activity"/>
    <property type="evidence" value="ECO:0007669"/>
    <property type="project" value="TreeGrafter"/>
</dbReference>
<dbReference type="AlphaFoldDB" id="A0A7S2SDN3"/>
<dbReference type="Gene3D" id="3.40.50.720">
    <property type="entry name" value="NAD(P)-binding Rossmann-like Domain"/>
    <property type="match status" value="1"/>
</dbReference>
<sequence>MSFEFEIFSHSPATKPKVGVLGSGDVAKVLAAGFHKHGYPAMLSSRDPTKLAEWVSGDGAGVSAGTFAEAAEFGDVLILAVKGTAAAACLKACGAGLASKVVMDATNPIIDNAPMPPPGGIVPFFKPEGYNSLMEALQAEFADVKFVKAFNTMGNGMMIDPDWGEERGTMMICGNDADAKVMVTTMVQEVGHDVEDFGGAEVAGPLESICQLWCSRGFNMGKWMHAFRLLKKD</sequence>
<dbReference type="InterPro" id="IPR028939">
    <property type="entry name" value="P5C_Rdtase_cat_N"/>
</dbReference>
<dbReference type="Pfam" id="PF03807">
    <property type="entry name" value="F420_oxidored"/>
    <property type="match status" value="1"/>
</dbReference>
<dbReference type="GO" id="GO:0015677">
    <property type="term" value="P:copper ion import"/>
    <property type="evidence" value="ECO:0007669"/>
    <property type="project" value="TreeGrafter"/>
</dbReference>
<dbReference type="SUPFAM" id="SSF51735">
    <property type="entry name" value="NAD(P)-binding Rossmann-fold domains"/>
    <property type="match status" value="1"/>
</dbReference>
<dbReference type="PANTHER" id="PTHR14239">
    <property type="entry name" value="DUDULIN-RELATED"/>
    <property type="match status" value="1"/>
</dbReference>
<name>A0A7S2SDN3_9STRA</name>
<proteinExistence type="predicted"/>
<feature type="domain" description="Pyrroline-5-carboxylate reductase catalytic N-terminal" evidence="2">
    <location>
        <begin position="17"/>
        <end position="108"/>
    </location>
</feature>
<evidence type="ECO:0000313" key="3">
    <source>
        <dbReference type="EMBL" id="CAD9696541.1"/>
    </source>
</evidence>
<evidence type="ECO:0000256" key="1">
    <source>
        <dbReference type="ARBA" id="ARBA00023002"/>
    </source>
</evidence>
<organism evidence="3">
    <name type="scientific">Rhizochromulina marina</name>
    <dbReference type="NCBI Taxonomy" id="1034831"/>
    <lineage>
        <taxon>Eukaryota</taxon>
        <taxon>Sar</taxon>
        <taxon>Stramenopiles</taxon>
        <taxon>Ochrophyta</taxon>
        <taxon>Dictyochophyceae</taxon>
        <taxon>Rhizochromulinales</taxon>
        <taxon>Rhizochromulina</taxon>
    </lineage>
</organism>
<dbReference type="InterPro" id="IPR051267">
    <property type="entry name" value="STEAP_metalloreductase"/>
</dbReference>
<dbReference type="GO" id="GO:0052851">
    <property type="term" value="F:ferric-chelate reductase (NADPH) activity"/>
    <property type="evidence" value="ECO:0007669"/>
    <property type="project" value="TreeGrafter"/>
</dbReference>
<dbReference type="EMBL" id="HBHJ01020479">
    <property type="protein sequence ID" value="CAD9696541.1"/>
    <property type="molecule type" value="Transcribed_RNA"/>
</dbReference>
<dbReference type="PANTHER" id="PTHR14239:SF0">
    <property type="entry name" value="F420-DEPENDENT NADP REDUCTASE"/>
    <property type="match status" value="1"/>
</dbReference>
<keyword evidence="1" id="KW-0560">Oxidoreductase</keyword>